<sequence>MSSHSNGSEPDSTIPAATSSSYPSAQYPSSVVSSGWVPFAVQRSLLWLRDSLATPSSSRDPKEYFDRIVSMTDSSDSSSTISWTASRMAAMYALIASSCSSRDCCVAV</sequence>
<protein>
    <submittedName>
        <fullName evidence="2">Uncharacterized protein</fullName>
    </submittedName>
</protein>
<reference evidence="2 3" key="1">
    <citation type="submission" date="2024-09" db="EMBL/GenBank/DDBJ databases">
        <authorList>
            <person name="Sun Q."/>
            <person name="Mori K."/>
        </authorList>
    </citation>
    <scope>NUCLEOTIDE SEQUENCE [LARGE SCALE GENOMIC DNA]</scope>
    <source>
        <strain evidence="2 3">CCM 7609</strain>
    </source>
</reference>
<evidence type="ECO:0000313" key="2">
    <source>
        <dbReference type="EMBL" id="MFB9070182.1"/>
    </source>
</evidence>
<feature type="region of interest" description="Disordered" evidence="1">
    <location>
        <begin position="1"/>
        <end position="31"/>
    </location>
</feature>
<organism evidence="2 3">
    <name type="scientific">Citricoccus parietis</name>
    <dbReference type="NCBI Taxonomy" id="592307"/>
    <lineage>
        <taxon>Bacteria</taxon>
        <taxon>Bacillati</taxon>
        <taxon>Actinomycetota</taxon>
        <taxon>Actinomycetes</taxon>
        <taxon>Micrococcales</taxon>
        <taxon>Micrococcaceae</taxon>
        <taxon>Citricoccus</taxon>
    </lineage>
</organism>
<gene>
    <name evidence="2" type="ORF">ACFFX0_02845</name>
</gene>
<dbReference type="EMBL" id="JBHMFI010000001">
    <property type="protein sequence ID" value="MFB9070182.1"/>
    <property type="molecule type" value="Genomic_DNA"/>
</dbReference>
<evidence type="ECO:0000256" key="1">
    <source>
        <dbReference type="SAM" id="MobiDB-lite"/>
    </source>
</evidence>
<comment type="caution">
    <text evidence="2">The sequence shown here is derived from an EMBL/GenBank/DDBJ whole genome shotgun (WGS) entry which is preliminary data.</text>
</comment>
<accession>A0ABV5FU21</accession>
<feature type="compositionally biased region" description="Low complexity" evidence="1">
    <location>
        <begin position="12"/>
        <end position="31"/>
    </location>
</feature>
<dbReference type="Proteomes" id="UP001589575">
    <property type="component" value="Unassembled WGS sequence"/>
</dbReference>
<feature type="compositionally biased region" description="Polar residues" evidence="1">
    <location>
        <begin position="1"/>
        <end position="11"/>
    </location>
</feature>
<name>A0ABV5FU21_9MICC</name>
<evidence type="ECO:0000313" key="3">
    <source>
        <dbReference type="Proteomes" id="UP001589575"/>
    </source>
</evidence>
<proteinExistence type="predicted"/>
<keyword evidence="3" id="KW-1185">Reference proteome</keyword>